<accession>A0ABW5VLQ5</accession>
<evidence type="ECO:0000256" key="2">
    <source>
        <dbReference type="SAM" id="MobiDB-lite"/>
    </source>
</evidence>
<feature type="domain" description="Prokaryotic-type class I peptide chain release factors" evidence="3">
    <location>
        <begin position="15"/>
        <end position="140"/>
    </location>
</feature>
<evidence type="ECO:0000313" key="4">
    <source>
        <dbReference type="EMBL" id="MFD2792165.1"/>
    </source>
</evidence>
<sequence length="148" mass="16515">MPSPVRPGLTVTTALTIPRAELTERFSRSSGPGGQGVNTTDSRVELSWDVARSAVLSDAQRRRLMERLADRLVDGVLTAVASEHREQRRNRDAAARRLRALVADALAPPPRTRRPTRATRGSQERRLSAKKQRSATKQLRSSKPRRED</sequence>
<comment type="similarity">
    <text evidence="1">Belongs to the prokaryotic/mitochondrial release factor family.</text>
</comment>
<evidence type="ECO:0000256" key="1">
    <source>
        <dbReference type="ARBA" id="ARBA00010835"/>
    </source>
</evidence>
<name>A0ABW5VLQ5_9MICO</name>
<evidence type="ECO:0000313" key="5">
    <source>
        <dbReference type="Proteomes" id="UP001597479"/>
    </source>
</evidence>
<reference evidence="5" key="1">
    <citation type="journal article" date="2019" name="Int. J. Syst. Evol. Microbiol.">
        <title>The Global Catalogue of Microorganisms (GCM) 10K type strain sequencing project: providing services to taxonomists for standard genome sequencing and annotation.</title>
        <authorList>
            <consortium name="The Broad Institute Genomics Platform"/>
            <consortium name="The Broad Institute Genome Sequencing Center for Infectious Disease"/>
            <person name="Wu L."/>
            <person name="Ma J."/>
        </authorList>
    </citation>
    <scope>NUCLEOTIDE SEQUENCE [LARGE SCALE GENOMIC DNA]</scope>
    <source>
        <strain evidence="5">CCM 7044</strain>
    </source>
</reference>
<dbReference type="GO" id="GO:0004045">
    <property type="term" value="F:peptidyl-tRNA hydrolase activity"/>
    <property type="evidence" value="ECO:0007669"/>
    <property type="project" value="UniProtKB-EC"/>
</dbReference>
<dbReference type="EMBL" id="JBHUOG010000001">
    <property type="protein sequence ID" value="MFD2792165.1"/>
    <property type="molecule type" value="Genomic_DNA"/>
</dbReference>
<comment type="caution">
    <text evidence="4">The sequence shown here is derived from an EMBL/GenBank/DDBJ whole genome shotgun (WGS) entry which is preliminary data.</text>
</comment>
<keyword evidence="4" id="KW-0378">Hydrolase</keyword>
<dbReference type="PANTHER" id="PTHR47814:SF1">
    <property type="entry name" value="PEPTIDYL-TRNA HYDROLASE ARFB"/>
    <property type="match status" value="1"/>
</dbReference>
<dbReference type="Proteomes" id="UP001597479">
    <property type="component" value="Unassembled WGS sequence"/>
</dbReference>
<gene>
    <name evidence="4" type="primary">arfB</name>
    <name evidence="4" type="ORF">ACFS27_01245</name>
</gene>
<organism evidence="4 5">
    <name type="scientific">Promicromonospora vindobonensis</name>
    <dbReference type="NCBI Taxonomy" id="195748"/>
    <lineage>
        <taxon>Bacteria</taxon>
        <taxon>Bacillati</taxon>
        <taxon>Actinomycetota</taxon>
        <taxon>Actinomycetes</taxon>
        <taxon>Micrococcales</taxon>
        <taxon>Promicromonosporaceae</taxon>
        <taxon>Promicromonospora</taxon>
    </lineage>
</organism>
<feature type="region of interest" description="Disordered" evidence="2">
    <location>
        <begin position="101"/>
        <end position="148"/>
    </location>
</feature>
<proteinExistence type="inferred from homology"/>
<protein>
    <submittedName>
        <fullName evidence="4">Alternative ribosome rescue aminoacyl-tRNA hydrolase ArfB</fullName>
        <ecNumber evidence="4">3.1.1.29</ecNumber>
    </submittedName>
</protein>
<dbReference type="Gene3D" id="3.30.160.20">
    <property type="match status" value="1"/>
</dbReference>
<dbReference type="PANTHER" id="PTHR47814">
    <property type="entry name" value="PEPTIDYL-TRNA HYDROLASE ARFB"/>
    <property type="match status" value="1"/>
</dbReference>
<feature type="region of interest" description="Disordered" evidence="2">
    <location>
        <begin position="23"/>
        <end position="43"/>
    </location>
</feature>
<evidence type="ECO:0000259" key="3">
    <source>
        <dbReference type="Pfam" id="PF00472"/>
    </source>
</evidence>
<dbReference type="Pfam" id="PF00472">
    <property type="entry name" value="RF-1"/>
    <property type="match status" value="1"/>
</dbReference>
<dbReference type="RefSeq" id="WP_377179532.1">
    <property type="nucleotide sequence ID" value="NZ_JBHUOG010000001.1"/>
</dbReference>
<dbReference type="InterPro" id="IPR045853">
    <property type="entry name" value="Pep_chain_release_fac_I_sf"/>
</dbReference>
<keyword evidence="5" id="KW-1185">Reference proteome</keyword>
<dbReference type="EC" id="3.1.1.29" evidence="4"/>
<dbReference type="NCBIfam" id="NF006718">
    <property type="entry name" value="PRK09256.1"/>
    <property type="match status" value="1"/>
</dbReference>
<dbReference type="SUPFAM" id="SSF75620">
    <property type="entry name" value="Release factor"/>
    <property type="match status" value="1"/>
</dbReference>
<dbReference type="InterPro" id="IPR000352">
    <property type="entry name" value="Pep_chain_release_fac_I"/>
</dbReference>